<keyword evidence="1" id="KW-1133">Transmembrane helix</keyword>
<dbReference type="EMBL" id="JAMZFT010000002">
    <property type="protein sequence ID" value="MCP1336379.1"/>
    <property type="molecule type" value="Genomic_DNA"/>
</dbReference>
<dbReference type="AlphaFoldDB" id="A0A9J6PF15"/>
<dbReference type="Proteomes" id="UP001055804">
    <property type="component" value="Unassembled WGS sequence"/>
</dbReference>
<proteinExistence type="predicted"/>
<feature type="transmembrane region" description="Helical" evidence="1">
    <location>
        <begin position="96"/>
        <end position="121"/>
    </location>
</feature>
<keyword evidence="3" id="KW-1185">Reference proteome</keyword>
<organism evidence="2 3">
    <name type="scientific">Futiania mangrovi</name>
    <dbReference type="NCBI Taxonomy" id="2959716"/>
    <lineage>
        <taxon>Bacteria</taxon>
        <taxon>Pseudomonadati</taxon>
        <taxon>Pseudomonadota</taxon>
        <taxon>Alphaproteobacteria</taxon>
        <taxon>Futianiales</taxon>
        <taxon>Futianiaceae</taxon>
        <taxon>Futiania</taxon>
    </lineage>
</organism>
<dbReference type="RefSeq" id="WP_269332340.1">
    <property type="nucleotide sequence ID" value="NZ_JAMZFT010000002.1"/>
</dbReference>
<dbReference type="NCBIfam" id="NF037976">
    <property type="entry name" value="gtrA_1"/>
    <property type="match status" value="1"/>
</dbReference>
<keyword evidence="1" id="KW-0812">Transmembrane</keyword>
<feature type="transmembrane region" description="Helical" evidence="1">
    <location>
        <begin position="127"/>
        <end position="146"/>
    </location>
</feature>
<evidence type="ECO:0000313" key="3">
    <source>
        <dbReference type="Proteomes" id="UP001055804"/>
    </source>
</evidence>
<dbReference type="GO" id="GO:0016020">
    <property type="term" value="C:membrane"/>
    <property type="evidence" value="ECO:0007669"/>
    <property type="project" value="UniProtKB-SubCell"/>
</dbReference>
<evidence type="ECO:0000313" key="2">
    <source>
        <dbReference type="EMBL" id="MCP1336379.1"/>
    </source>
</evidence>
<dbReference type="GO" id="GO:0000271">
    <property type="term" value="P:polysaccharide biosynthetic process"/>
    <property type="evidence" value="ECO:0007669"/>
    <property type="project" value="InterPro"/>
</dbReference>
<evidence type="ECO:0000256" key="1">
    <source>
        <dbReference type="SAM" id="Phobius"/>
    </source>
</evidence>
<gene>
    <name evidence="2" type="ORF">NJQ99_08180</name>
</gene>
<reference evidence="2" key="1">
    <citation type="submission" date="2022-06" db="EMBL/GenBank/DDBJ databases">
        <title>Isolation and Genomics of Futiania mangrovii gen. nov., sp. nov., a Rare and Metabolically-versatile member in the Class Alphaproteobacteria.</title>
        <authorList>
            <person name="Liu L."/>
            <person name="Huang W.-C."/>
            <person name="Pan J."/>
            <person name="Li J."/>
            <person name="Huang Y."/>
            <person name="Du H."/>
            <person name="Liu Y."/>
            <person name="Li M."/>
        </authorList>
    </citation>
    <scope>NUCLEOTIDE SEQUENCE</scope>
    <source>
        <strain evidence="2">FT118</strain>
    </source>
</reference>
<sequence length="158" mass="17330">MNPTGTRSGTQGDSRRHNPAGNRWRILVLYTAFAAIATLANIVTQDIVIRLRTDTVGLVASVLAGTAVGLVTKYLLDKTYIFGFRPRSRAHDGATFLLYTGTGVVTTLIFWGTEAAFHMLWDGDKTMRYLGAAVGLAIGYAIKYRLDRRFVFRAPEGG</sequence>
<name>A0A9J6PF15_9PROT</name>
<comment type="caution">
    <text evidence="2">The sequence shown here is derived from an EMBL/GenBank/DDBJ whole genome shotgun (WGS) entry which is preliminary data.</text>
</comment>
<accession>A0A9J6PF15</accession>
<feature type="transmembrane region" description="Helical" evidence="1">
    <location>
        <begin position="24"/>
        <end position="43"/>
    </location>
</feature>
<keyword evidence="1" id="KW-0472">Membrane</keyword>
<feature type="transmembrane region" description="Helical" evidence="1">
    <location>
        <begin position="55"/>
        <end position="76"/>
    </location>
</feature>
<protein>
    <submittedName>
        <fullName evidence="2">GtrA family protein</fullName>
    </submittedName>
</protein>